<sequence length="308" mass="34532">MADFCNKILLTLVNVFVLLCGLMLLTFTIVAFGESPAMDGVLGNSKQIIETVSRILNVGGTPDGIFSLTLVMGLSLIFFSLCGIFGSLRNIRILLLIYWVTLLLVIILEFSMIIYASVKLNTSNVYEIMRNNLKEYHPEVIMDNRTIIPPEHKLSHTWYATQFLILAVVPPSCCENETTEIPVNDIVSFSFYDNLPACLKGNKRLINDQGCADVVTSYLHNYSQFICIFCSILLSVELMSLLGAIDLWNSVKQVSLLSKNNMDKRRNRESENVYDGRQKIANSKLSTNDPQSNKSSLISSISSYDRSI</sequence>
<evidence type="ECO:0000313" key="8">
    <source>
        <dbReference type="EnsemblMetazoa" id="HelroP162304"/>
    </source>
</evidence>
<dbReference type="EnsemblMetazoa" id="HelroT162304">
    <property type="protein sequence ID" value="HelroP162304"/>
    <property type="gene ID" value="HelroG162304"/>
</dbReference>
<evidence type="ECO:0008006" key="10">
    <source>
        <dbReference type="Google" id="ProtNLM"/>
    </source>
</evidence>
<evidence type="ECO:0000256" key="6">
    <source>
        <dbReference type="SAM" id="Phobius"/>
    </source>
</evidence>
<feature type="transmembrane region" description="Helical" evidence="6">
    <location>
        <begin position="93"/>
        <end position="116"/>
    </location>
</feature>
<evidence type="ECO:0000256" key="5">
    <source>
        <dbReference type="SAM" id="MobiDB-lite"/>
    </source>
</evidence>
<reference evidence="8" key="3">
    <citation type="submission" date="2015-06" db="UniProtKB">
        <authorList>
            <consortium name="EnsemblMetazoa"/>
        </authorList>
    </citation>
    <scope>IDENTIFICATION</scope>
</reference>
<dbReference type="HOGENOM" id="CLU_903929_0_0_1"/>
<evidence type="ECO:0000256" key="4">
    <source>
        <dbReference type="ARBA" id="ARBA00023136"/>
    </source>
</evidence>
<dbReference type="EMBL" id="KB097143">
    <property type="protein sequence ID" value="ESN98844.1"/>
    <property type="molecule type" value="Genomic_DNA"/>
</dbReference>
<evidence type="ECO:0000313" key="7">
    <source>
        <dbReference type="EMBL" id="ESN98844.1"/>
    </source>
</evidence>
<comment type="subcellular location">
    <subcellularLocation>
        <location evidence="1">Membrane</location>
        <topology evidence="1">Multi-pass membrane protein</topology>
    </subcellularLocation>
</comment>
<dbReference type="AlphaFoldDB" id="T1ESH3"/>
<reference evidence="7 9" key="2">
    <citation type="journal article" date="2013" name="Nature">
        <title>Insights into bilaterian evolution from three spiralian genomes.</title>
        <authorList>
            <person name="Simakov O."/>
            <person name="Marletaz F."/>
            <person name="Cho S.J."/>
            <person name="Edsinger-Gonzales E."/>
            <person name="Havlak P."/>
            <person name="Hellsten U."/>
            <person name="Kuo D.H."/>
            <person name="Larsson T."/>
            <person name="Lv J."/>
            <person name="Arendt D."/>
            <person name="Savage R."/>
            <person name="Osoegawa K."/>
            <person name="de Jong P."/>
            <person name="Grimwood J."/>
            <person name="Chapman J.A."/>
            <person name="Shapiro H."/>
            <person name="Aerts A."/>
            <person name="Otillar R.P."/>
            <person name="Terry A.Y."/>
            <person name="Boore J.L."/>
            <person name="Grigoriev I.V."/>
            <person name="Lindberg D.R."/>
            <person name="Seaver E.C."/>
            <person name="Weisblat D.A."/>
            <person name="Putnam N.H."/>
            <person name="Rokhsar D.S."/>
        </authorList>
    </citation>
    <scope>NUCLEOTIDE SEQUENCE</scope>
</reference>
<name>T1ESH3_HELRO</name>
<accession>T1ESH3</accession>
<feature type="compositionally biased region" description="Low complexity" evidence="5">
    <location>
        <begin position="292"/>
        <end position="308"/>
    </location>
</feature>
<feature type="region of interest" description="Disordered" evidence="5">
    <location>
        <begin position="283"/>
        <end position="308"/>
    </location>
</feature>
<gene>
    <name evidence="8" type="primary">20199523</name>
    <name evidence="7" type="ORF">HELRODRAFT_162304</name>
</gene>
<proteinExistence type="predicted"/>
<keyword evidence="3 6" id="KW-1133">Transmembrane helix</keyword>
<protein>
    <recommendedName>
        <fullName evidence="10">Tetraspanin</fullName>
    </recommendedName>
</protein>
<dbReference type="KEGG" id="hro:HELRODRAFT_162304"/>
<keyword evidence="2 6" id="KW-0812">Transmembrane</keyword>
<reference evidence="9" key="1">
    <citation type="submission" date="2012-12" db="EMBL/GenBank/DDBJ databases">
        <authorList>
            <person name="Hellsten U."/>
            <person name="Grimwood J."/>
            <person name="Chapman J.A."/>
            <person name="Shapiro H."/>
            <person name="Aerts A."/>
            <person name="Otillar R.P."/>
            <person name="Terry A.Y."/>
            <person name="Boore J.L."/>
            <person name="Simakov O."/>
            <person name="Marletaz F."/>
            <person name="Cho S.-J."/>
            <person name="Edsinger-Gonzales E."/>
            <person name="Havlak P."/>
            <person name="Kuo D.-H."/>
            <person name="Larsson T."/>
            <person name="Lv J."/>
            <person name="Arendt D."/>
            <person name="Savage R."/>
            <person name="Osoegawa K."/>
            <person name="de Jong P."/>
            <person name="Lindberg D.R."/>
            <person name="Seaver E.C."/>
            <person name="Weisblat D.A."/>
            <person name="Putnam N.H."/>
            <person name="Grigoriev I.V."/>
            <person name="Rokhsar D.S."/>
        </authorList>
    </citation>
    <scope>NUCLEOTIDE SEQUENCE</scope>
</reference>
<dbReference type="EMBL" id="AMQM01001067">
    <property type="status" value="NOT_ANNOTATED_CDS"/>
    <property type="molecule type" value="Genomic_DNA"/>
</dbReference>
<dbReference type="Pfam" id="PF00335">
    <property type="entry name" value="Tetraspanin"/>
    <property type="match status" value="1"/>
</dbReference>
<dbReference type="RefSeq" id="XP_009022794.1">
    <property type="nucleotide sequence ID" value="XM_009024546.1"/>
</dbReference>
<keyword evidence="4 6" id="KW-0472">Membrane</keyword>
<feature type="transmembrane region" description="Helical" evidence="6">
    <location>
        <begin position="222"/>
        <end position="245"/>
    </location>
</feature>
<evidence type="ECO:0000256" key="2">
    <source>
        <dbReference type="ARBA" id="ARBA00022692"/>
    </source>
</evidence>
<evidence type="ECO:0000256" key="1">
    <source>
        <dbReference type="ARBA" id="ARBA00004141"/>
    </source>
</evidence>
<keyword evidence="9" id="KW-1185">Reference proteome</keyword>
<dbReference type="GeneID" id="20199523"/>
<dbReference type="InParanoid" id="T1ESH3"/>
<dbReference type="InterPro" id="IPR018499">
    <property type="entry name" value="Tetraspanin/Peripherin"/>
</dbReference>
<feature type="transmembrane region" description="Helical" evidence="6">
    <location>
        <begin position="12"/>
        <end position="32"/>
    </location>
</feature>
<evidence type="ECO:0000313" key="9">
    <source>
        <dbReference type="Proteomes" id="UP000015101"/>
    </source>
</evidence>
<dbReference type="CTD" id="20199523"/>
<feature type="transmembrane region" description="Helical" evidence="6">
    <location>
        <begin position="65"/>
        <end position="86"/>
    </location>
</feature>
<dbReference type="GO" id="GO:0016020">
    <property type="term" value="C:membrane"/>
    <property type="evidence" value="ECO:0007669"/>
    <property type="project" value="UniProtKB-SubCell"/>
</dbReference>
<organism evidence="8 9">
    <name type="scientific">Helobdella robusta</name>
    <name type="common">Californian leech</name>
    <dbReference type="NCBI Taxonomy" id="6412"/>
    <lineage>
        <taxon>Eukaryota</taxon>
        <taxon>Metazoa</taxon>
        <taxon>Spiralia</taxon>
        <taxon>Lophotrochozoa</taxon>
        <taxon>Annelida</taxon>
        <taxon>Clitellata</taxon>
        <taxon>Hirudinea</taxon>
        <taxon>Rhynchobdellida</taxon>
        <taxon>Glossiphoniidae</taxon>
        <taxon>Helobdella</taxon>
    </lineage>
</organism>
<dbReference type="Proteomes" id="UP000015101">
    <property type="component" value="Unassembled WGS sequence"/>
</dbReference>
<evidence type="ECO:0000256" key="3">
    <source>
        <dbReference type="ARBA" id="ARBA00022989"/>
    </source>
</evidence>